<dbReference type="eggNOG" id="ENOG5032AIJ">
    <property type="taxonomic scope" value="Bacteria"/>
</dbReference>
<organism evidence="1 2">
    <name type="scientific">Thiocystis violascens (strain ATCC 17096 / DSM 198 / 6111)</name>
    <name type="common">Chromatium violascens</name>
    <dbReference type="NCBI Taxonomy" id="765911"/>
    <lineage>
        <taxon>Bacteria</taxon>
        <taxon>Pseudomonadati</taxon>
        <taxon>Pseudomonadota</taxon>
        <taxon>Gammaproteobacteria</taxon>
        <taxon>Chromatiales</taxon>
        <taxon>Chromatiaceae</taxon>
        <taxon>Thiocystis</taxon>
    </lineage>
</organism>
<proteinExistence type="predicted"/>
<keyword evidence="2" id="KW-1185">Reference proteome</keyword>
<dbReference type="RefSeq" id="WP_014777741.1">
    <property type="nucleotide sequence ID" value="NC_018012.1"/>
</dbReference>
<reference evidence="1 2" key="1">
    <citation type="submission" date="2012-06" db="EMBL/GenBank/DDBJ databases">
        <title>Complete sequence of Thiocystis violascens DSM 198.</title>
        <authorList>
            <consortium name="US DOE Joint Genome Institute"/>
            <person name="Lucas S."/>
            <person name="Han J."/>
            <person name="Lapidus A."/>
            <person name="Cheng J.-F."/>
            <person name="Goodwin L."/>
            <person name="Pitluck S."/>
            <person name="Peters L."/>
            <person name="Ovchinnikova G."/>
            <person name="Teshima H."/>
            <person name="Detter J.C."/>
            <person name="Han C."/>
            <person name="Tapia R."/>
            <person name="Land M."/>
            <person name="Hauser L."/>
            <person name="Kyrpides N."/>
            <person name="Ivanova N."/>
            <person name="Pagani I."/>
            <person name="Vogl K."/>
            <person name="Liu Z."/>
            <person name="Frigaard N.-U."/>
            <person name="Bryant D."/>
            <person name="Woyke T."/>
        </authorList>
    </citation>
    <scope>NUCLEOTIDE SEQUENCE [LARGE SCALE GENOMIC DNA]</scope>
    <source>
        <strain evidence="2">ATCC 17096 / DSM 198 / 6111</strain>
    </source>
</reference>
<protein>
    <recommendedName>
        <fullName evidence="3">Guanylate cyclase domain-containing protein</fullName>
    </recommendedName>
</protein>
<sequence>MRYLVYIDILGFSELVQRDASTVEWLYSVIDDLNAHRHHAFKTIVFSDTVLIYSDLCCSDESCHEYMSMYAIEFSQDLFYRISRRGLFFRAVIDYGDFEHSRLRNCEKFYGTSLIRCYQLEKEVPCIGTFITEAASQHQNIFPMSRYTEALWFVYFQQNYYRFSENYKGWPNLSLSVLDQELSTHLIAQEMYLFKILTKNAREHALPNVRQKYQAYLEFYRSRYPWPLNDWQTNGFGMQSIGVKGNWRSVYRDVIAEQY</sequence>
<dbReference type="AlphaFoldDB" id="I3Y8D9"/>
<evidence type="ECO:0008006" key="3">
    <source>
        <dbReference type="Google" id="ProtNLM"/>
    </source>
</evidence>
<dbReference type="Proteomes" id="UP000006062">
    <property type="component" value="Chromosome"/>
</dbReference>
<dbReference type="OrthoDB" id="8235971at2"/>
<dbReference type="EMBL" id="CP003154">
    <property type="protein sequence ID" value="AFL73257.1"/>
    <property type="molecule type" value="Genomic_DNA"/>
</dbReference>
<evidence type="ECO:0000313" key="2">
    <source>
        <dbReference type="Proteomes" id="UP000006062"/>
    </source>
</evidence>
<dbReference type="HOGENOM" id="CLU_1048581_0_0_6"/>
<evidence type="ECO:0000313" key="1">
    <source>
        <dbReference type="EMBL" id="AFL73257.1"/>
    </source>
</evidence>
<accession>I3Y8D9</accession>
<dbReference type="KEGG" id="tvi:Thivi_1234"/>
<gene>
    <name evidence="1" type="ordered locus">Thivi_1234</name>
</gene>
<name>I3Y8D9_THIV6</name>